<dbReference type="Proteomes" id="UP001266305">
    <property type="component" value="Unassembled WGS sequence"/>
</dbReference>
<organism evidence="1 2">
    <name type="scientific">Saguinus oedipus</name>
    <name type="common">Cotton-top tamarin</name>
    <name type="synonym">Oedipomidas oedipus</name>
    <dbReference type="NCBI Taxonomy" id="9490"/>
    <lineage>
        <taxon>Eukaryota</taxon>
        <taxon>Metazoa</taxon>
        <taxon>Chordata</taxon>
        <taxon>Craniata</taxon>
        <taxon>Vertebrata</taxon>
        <taxon>Euteleostomi</taxon>
        <taxon>Mammalia</taxon>
        <taxon>Eutheria</taxon>
        <taxon>Euarchontoglires</taxon>
        <taxon>Primates</taxon>
        <taxon>Haplorrhini</taxon>
        <taxon>Platyrrhini</taxon>
        <taxon>Cebidae</taxon>
        <taxon>Callitrichinae</taxon>
        <taxon>Saguinus</taxon>
    </lineage>
</organism>
<evidence type="ECO:0000313" key="2">
    <source>
        <dbReference type="Proteomes" id="UP001266305"/>
    </source>
</evidence>
<proteinExistence type="predicted"/>
<dbReference type="EMBL" id="JASSZA010000012">
    <property type="protein sequence ID" value="KAK2096922.1"/>
    <property type="molecule type" value="Genomic_DNA"/>
</dbReference>
<keyword evidence="2" id="KW-1185">Reference proteome</keyword>
<evidence type="ECO:0000313" key="1">
    <source>
        <dbReference type="EMBL" id="KAK2096922.1"/>
    </source>
</evidence>
<accession>A0ABQ9UKZ7</accession>
<comment type="caution">
    <text evidence="1">The sequence shown here is derived from an EMBL/GenBank/DDBJ whole genome shotgun (WGS) entry which is preliminary data.</text>
</comment>
<name>A0ABQ9UKZ7_SAGOE</name>
<sequence length="92" mass="10415">MLASIGGKQDMEEQRSPCFSRWAGKAMKEHVVSATFSSTSSLLHQLLWLMLPRLDWRGSHMERTPHGAKRLILLKTLLKGISFLSLLNCTFS</sequence>
<gene>
    <name evidence="1" type="ORF">P7K49_025956</name>
</gene>
<protein>
    <submittedName>
        <fullName evidence="1">Uncharacterized protein</fullName>
    </submittedName>
</protein>
<reference evidence="1 2" key="1">
    <citation type="submission" date="2023-05" db="EMBL/GenBank/DDBJ databases">
        <title>B98-5 Cell Line De Novo Hybrid Assembly: An Optical Mapping Approach.</title>
        <authorList>
            <person name="Kananen K."/>
            <person name="Auerbach J.A."/>
            <person name="Kautto E."/>
            <person name="Blachly J.S."/>
        </authorList>
    </citation>
    <scope>NUCLEOTIDE SEQUENCE [LARGE SCALE GENOMIC DNA]</scope>
    <source>
        <strain evidence="1">B95-8</strain>
        <tissue evidence="1">Cell line</tissue>
    </source>
</reference>